<proteinExistence type="predicted"/>
<dbReference type="Proteomes" id="UP001146120">
    <property type="component" value="Unassembled WGS sequence"/>
</dbReference>
<comment type="caution">
    <text evidence="1">The sequence shown here is derived from an EMBL/GenBank/DDBJ whole genome shotgun (WGS) entry which is preliminary data.</text>
</comment>
<reference evidence="1" key="1">
    <citation type="submission" date="2022-11" db="EMBL/GenBank/DDBJ databases">
        <authorList>
            <person name="Morgan W.R."/>
            <person name="Tartar A."/>
        </authorList>
    </citation>
    <scope>NUCLEOTIDE SEQUENCE</scope>
    <source>
        <strain evidence="1">ARSEF 373</strain>
    </source>
</reference>
<accession>A0AAV2YH57</accession>
<gene>
    <name evidence="1" type="ORF">N0F65_007097</name>
</gene>
<dbReference type="AlphaFoldDB" id="A0AAV2YH57"/>
<protein>
    <submittedName>
        <fullName evidence="1">Uncharacterized protein</fullName>
    </submittedName>
</protein>
<evidence type="ECO:0000313" key="1">
    <source>
        <dbReference type="EMBL" id="DAZ93451.1"/>
    </source>
</evidence>
<name>A0AAV2YH57_9STRA</name>
<reference evidence="1" key="2">
    <citation type="journal article" date="2023" name="Microbiol Resour">
        <title>Decontamination and Annotation of the Draft Genome Sequence of the Oomycete Lagenidium giganteum ARSEF 373.</title>
        <authorList>
            <person name="Morgan W.R."/>
            <person name="Tartar A."/>
        </authorList>
    </citation>
    <scope>NUCLEOTIDE SEQUENCE</scope>
    <source>
        <strain evidence="1">ARSEF 373</strain>
    </source>
</reference>
<keyword evidence="2" id="KW-1185">Reference proteome</keyword>
<organism evidence="1 2">
    <name type="scientific">Lagenidium giganteum</name>
    <dbReference type="NCBI Taxonomy" id="4803"/>
    <lineage>
        <taxon>Eukaryota</taxon>
        <taxon>Sar</taxon>
        <taxon>Stramenopiles</taxon>
        <taxon>Oomycota</taxon>
        <taxon>Peronosporomycetes</taxon>
        <taxon>Pythiales</taxon>
        <taxon>Pythiaceae</taxon>
    </lineage>
</organism>
<dbReference type="EMBL" id="DAKRPA010000315">
    <property type="protein sequence ID" value="DAZ93451.1"/>
    <property type="molecule type" value="Genomic_DNA"/>
</dbReference>
<evidence type="ECO:0000313" key="2">
    <source>
        <dbReference type="Proteomes" id="UP001146120"/>
    </source>
</evidence>
<sequence length="36" mass="4069">MFSPWSLKIVKFDKTCDALLGLVAASITPWENTTKR</sequence>